<evidence type="ECO:0000313" key="1">
    <source>
        <dbReference type="EMBL" id="OYQ10093.1"/>
    </source>
</evidence>
<accession>A0AAP7ZJF6</accession>
<reference evidence="1 2" key="1">
    <citation type="submission" date="2017-04" db="EMBL/GenBank/DDBJ databases">
        <title>Genome Announcement: Closed genomes of Ralstonia solanacearum strains K60, UW551, and UW700.</title>
        <authorList>
            <person name="Hayes M."/>
            <person name="Macintyre A.M."/>
            <person name="Allen C."/>
        </authorList>
    </citation>
    <scope>NUCLEOTIDE SEQUENCE [LARGE SCALE GENOMIC DNA]</scope>
    <source>
        <strain evidence="1 2">UW25</strain>
    </source>
</reference>
<organism evidence="1 2">
    <name type="scientific">Ralstonia solanacearum K60</name>
    <dbReference type="NCBI Taxonomy" id="1091042"/>
    <lineage>
        <taxon>Bacteria</taxon>
        <taxon>Pseudomonadati</taxon>
        <taxon>Pseudomonadota</taxon>
        <taxon>Betaproteobacteria</taxon>
        <taxon>Burkholderiales</taxon>
        <taxon>Burkholderiaceae</taxon>
        <taxon>Ralstonia</taxon>
        <taxon>Ralstonia solanacearum species complex</taxon>
    </lineage>
</organism>
<dbReference type="EMBL" id="NCTK01000002">
    <property type="protein sequence ID" value="OYQ10093.1"/>
    <property type="molecule type" value="Genomic_DNA"/>
</dbReference>
<comment type="caution">
    <text evidence="1">The sequence shown here is derived from an EMBL/GenBank/DDBJ whole genome shotgun (WGS) entry which is preliminary data.</text>
</comment>
<sequence>MRSDLYFINGSHLLTGALRLDAGLLCIINTDRGRGVNLLKAMAGYGTRFDPAGKEGAPRPSPCSMAAPSCSRNCHLRLMWCLAHKLGCRCRSGVTRVAPRRSAAICYRLLIWRDLHDLARHDPRKSALKCPCAGFPGSVSCAAIKRDGESDKKIGIHFVAGVDIRWIA</sequence>
<name>A0AAP7ZJF6_RALSL</name>
<dbReference type="Proteomes" id="UP000216164">
    <property type="component" value="Unassembled WGS sequence"/>
</dbReference>
<proteinExistence type="predicted"/>
<evidence type="ECO:0000313" key="2">
    <source>
        <dbReference type="Proteomes" id="UP000216164"/>
    </source>
</evidence>
<gene>
    <name evidence="1" type="ORF">B7R77_25315</name>
</gene>
<protein>
    <submittedName>
        <fullName evidence="1">Uncharacterized protein</fullName>
    </submittedName>
</protein>
<dbReference type="AlphaFoldDB" id="A0AAP7ZJF6"/>